<proteinExistence type="predicted"/>
<evidence type="ECO:0000313" key="2">
    <source>
        <dbReference type="Proteomes" id="UP001396334"/>
    </source>
</evidence>
<dbReference type="EMBL" id="JBBPBN010000002">
    <property type="protein sequence ID" value="KAK9044490.1"/>
    <property type="molecule type" value="Genomic_DNA"/>
</dbReference>
<accession>A0ABR2U431</accession>
<gene>
    <name evidence="1" type="ORF">V6N11_058390</name>
</gene>
<name>A0ABR2U431_9ROSI</name>
<reference evidence="1 2" key="1">
    <citation type="journal article" date="2024" name="G3 (Bethesda)">
        <title>Genome assembly of Hibiscus sabdariffa L. provides insights into metabolisms of medicinal natural products.</title>
        <authorList>
            <person name="Kim T."/>
        </authorList>
    </citation>
    <scope>NUCLEOTIDE SEQUENCE [LARGE SCALE GENOMIC DNA]</scope>
    <source>
        <strain evidence="1">TK-2024</strain>
        <tissue evidence="1">Old leaves</tissue>
    </source>
</reference>
<organism evidence="1 2">
    <name type="scientific">Hibiscus sabdariffa</name>
    <name type="common">roselle</name>
    <dbReference type="NCBI Taxonomy" id="183260"/>
    <lineage>
        <taxon>Eukaryota</taxon>
        <taxon>Viridiplantae</taxon>
        <taxon>Streptophyta</taxon>
        <taxon>Embryophyta</taxon>
        <taxon>Tracheophyta</taxon>
        <taxon>Spermatophyta</taxon>
        <taxon>Magnoliopsida</taxon>
        <taxon>eudicotyledons</taxon>
        <taxon>Gunneridae</taxon>
        <taxon>Pentapetalae</taxon>
        <taxon>rosids</taxon>
        <taxon>malvids</taxon>
        <taxon>Malvales</taxon>
        <taxon>Malvaceae</taxon>
        <taxon>Malvoideae</taxon>
        <taxon>Hibiscus</taxon>
    </lineage>
</organism>
<sequence length="68" mass="7640">MVVRFVESSMNREVITTLKINLLILLITTSWLGTRLLNTLPCRVQSALNSCFSNFNISFAGKRTCCIS</sequence>
<comment type="caution">
    <text evidence="1">The sequence shown here is derived from an EMBL/GenBank/DDBJ whole genome shotgun (WGS) entry which is preliminary data.</text>
</comment>
<keyword evidence="2" id="KW-1185">Reference proteome</keyword>
<protein>
    <submittedName>
        <fullName evidence="1">Uncharacterized protein</fullName>
    </submittedName>
</protein>
<evidence type="ECO:0000313" key="1">
    <source>
        <dbReference type="EMBL" id="KAK9044490.1"/>
    </source>
</evidence>
<dbReference type="Proteomes" id="UP001396334">
    <property type="component" value="Unassembled WGS sequence"/>
</dbReference>